<dbReference type="AlphaFoldDB" id="A0A975XZM0"/>
<organism evidence="10 11">
    <name type="scientific">Nocardioides panacis</name>
    <dbReference type="NCBI Taxonomy" id="2849501"/>
    <lineage>
        <taxon>Bacteria</taxon>
        <taxon>Bacillati</taxon>
        <taxon>Actinomycetota</taxon>
        <taxon>Actinomycetes</taxon>
        <taxon>Propionibacteriales</taxon>
        <taxon>Nocardioidaceae</taxon>
        <taxon>Nocardioides</taxon>
    </lineage>
</organism>
<keyword evidence="3 7" id="KW-0812">Transmembrane</keyword>
<accession>A0A975XZM0</accession>
<evidence type="ECO:0000259" key="9">
    <source>
        <dbReference type="Pfam" id="PF07158"/>
    </source>
</evidence>
<protein>
    <recommendedName>
        <fullName evidence="12">Dicarboxylate carrier MatC N-terminal domain-containing protein</fullName>
    </recommendedName>
</protein>
<evidence type="ECO:0000313" key="11">
    <source>
        <dbReference type="Proteomes" id="UP000683575"/>
    </source>
</evidence>
<gene>
    <name evidence="10" type="ORF">KRR39_19215</name>
</gene>
<dbReference type="Pfam" id="PF07158">
    <property type="entry name" value="MatC_N"/>
    <property type="match status" value="1"/>
</dbReference>
<evidence type="ECO:0000256" key="5">
    <source>
        <dbReference type="ARBA" id="ARBA00023136"/>
    </source>
</evidence>
<dbReference type="Proteomes" id="UP000683575">
    <property type="component" value="Chromosome"/>
</dbReference>
<dbReference type="InterPro" id="IPR004680">
    <property type="entry name" value="Cit_transptr-like_dom"/>
</dbReference>
<sequence>MSPEWVSILALVALFVVGTVLPINMGALAFVAAWLVGMYSLGLDEKEIIAGISGDLILTLVGVTYLFAIARNNGTVDLIVRKAVQAVGGRVALIPWVMFFVTALLTAMGAASPAACAIIGPIALGFAGRYKINPLLMGMFVVHGAQAGGFSPISIYGTITNSVMRDNDLPVGEVTVFLTSLVVNLLIAVVLFVVLGGKDLLSRRIDANEMYDDPETGAGTGAGTGAAAVHAGSSAHRDRTTLGTGDAPDRGGAVGTLAPQTSAPPKVVLDQVVTLVAFVAVAVVALVFDKNIGFTAITAAVILTALFPKQQKGAVGQIAWATVLLVAGVSTFAAILETAGAPEYVGKWAAGLGAAVLGALILCYVGGVVSAFASSTALLPIIIPIAIPLITGGGVSAIGLVAALAVSSTIVDVSPFSTNGALMVANRPDTISEERFYKQILTYSAIVVVVGPLLVWAAVVLPGWV</sequence>
<dbReference type="GO" id="GO:0016020">
    <property type="term" value="C:membrane"/>
    <property type="evidence" value="ECO:0007669"/>
    <property type="project" value="UniProtKB-SubCell"/>
</dbReference>
<dbReference type="KEGG" id="nps:KRR39_19215"/>
<feature type="transmembrane region" description="Helical" evidence="7">
    <location>
        <begin position="385"/>
        <end position="406"/>
    </location>
</feature>
<evidence type="ECO:0000256" key="7">
    <source>
        <dbReference type="SAM" id="Phobius"/>
    </source>
</evidence>
<evidence type="ECO:0000256" key="6">
    <source>
        <dbReference type="SAM" id="MobiDB-lite"/>
    </source>
</evidence>
<dbReference type="GO" id="GO:0055085">
    <property type="term" value="P:transmembrane transport"/>
    <property type="evidence" value="ECO:0007669"/>
    <property type="project" value="InterPro"/>
</dbReference>
<keyword evidence="2" id="KW-0813">Transport</keyword>
<comment type="subcellular location">
    <subcellularLocation>
        <location evidence="1">Membrane</location>
        <topology evidence="1">Multi-pass membrane protein</topology>
    </subcellularLocation>
</comment>
<feature type="transmembrane region" description="Helical" evidence="7">
    <location>
        <begin position="440"/>
        <end position="461"/>
    </location>
</feature>
<name>A0A975XZM0_9ACTN</name>
<evidence type="ECO:0000313" key="10">
    <source>
        <dbReference type="EMBL" id="QWZ07538.1"/>
    </source>
</evidence>
<feature type="transmembrane region" description="Helical" evidence="7">
    <location>
        <begin position="96"/>
        <end position="123"/>
    </location>
</feature>
<dbReference type="RefSeq" id="WP_216939049.1">
    <property type="nucleotide sequence ID" value="NZ_CP077062.1"/>
</dbReference>
<evidence type="ECO:0008006" key="12">
    <source>
        <dbReference type="Google" id="ProtNLM"/>
    </source>
</evidence>
<feature type="transmembrane region" description="Helical" evidence="7">
    <location>
        <begin position="6"/>
        <end position="36"/>
    </location>
</feature>
<keyword evidence="4 7" id="KW-1133">Transmembrane helix</keyword>
<feature type="transmembrane region" description="Helical" evidence="7">
    <location>
        <begin position="48"/>
        <end position="68"/>
    </location>
</feature>
<feature type="transmembrane region" description="Helical" evidence="7">
    <location>
        <begin position="315"/>
        <end position="336"/>
    </location>
</feature>
<evidence type="ECO:0000256" key="3">
    <source>
        <dbReference type="ARBA" id="ARBA00022692"/>
    </source>
</evidence>
<evidence type="ECO:0000256" key="1">
    <source>
        <dbReference type="ARBA" id="ARBA00004141"/>
    </source>
</evidence>
<feature type="region of interest" description="Disordered" evidence="6">
    <location>
        <begin position="216"/>
        <end position="258"/>
    </location>
</feature>
<reference evidence="10" key="1">
    <citation type="submission" date="2021-06" db="EMBL/GenBank/DDBJ databases">
        <title>Complete genome sequence of Nocardioides sp. G188.</title>
        <authorList>
            <person name="Im W.-T."/>
        </authorList>
    </citation>
    <scope>NUCLEOTIDE SEQUENCE</scope>
    <source>
        <strain evidence="10">G188</strain>
    </source>
</reference>
<evidence type="ECO:0000256" key="4">
    <source>
        <dbReference type="ARBA" id="ARBA00022989"/>
    </source>
</evidence>
<evidence type="ECO:0000256" key="2">
    <source>
        <dbReference type="ARBA" id="ARBA00022448"/>
    </source>
</evidence>
<evidence type="ECO:0000259" key="8">
    <source>
        <dbReference type="Pfam" id="PF03600"/>
    </source>
</evidence>
<dbReference type="EMBL" id="CP077062">
    <property type="protein sequence ID" value="QWZ07538.1"/>
    <property type="molecule type" value="Genomic_DNA"/>
</dbReference>
<keyword evidence="11" id="KW-1185">Reference proteome</keyword>
<feature type="transmembrane region" description="Helical" evidence="7">
    <location>
        <begin position="135"/>
        <end position="156"/>
    </location>
</feature>
<feature type="transmembrane region" description="Helical" evidence="7">
    <location>
        <begin position="348"/>
        <end position="373"/>
    </location>
</feature>
<feature type="domain" description="Dicarboxylate carrier MatC N-terminal" evidence="9">
    <location>
        <begin position="1"/>
        <end position="149"/>
    </location>
</feature>
<feature type="transmembrane region" description="Helical" evidence="7">
    <location>
        <begin position="176"/>
        <end position="195"/>
    </location>
</feature>
<feature type="transmembrane region" description="Helical" evidence="7">
    <location>
        <begin position="267"/>
        <end position="286"/>
    </location>
</feature>
<keyword evidence="5 7" id="KW-0472">Membrane</keyword>
<dbReference type="Pfam" id="PF03600">
    <property type="entry name" value="CitMHS"/>
    <property type="match status" value="1"/>
</dbReference>
<dbReference type="InterPro" id="IPR009827">
    <property type="entry name" value="MatC_N"/>
</dbReference>
<proteinExistence type="predicted"/>
<feature type="domain" description="Citrate transporter-like" evidence="8">
    <location>
        <begin position="291"/>
        <end position="455"/>
    </location>
</feature>